<evidence type="ECO:0000256" key="1">
    <source>
        <dbReference type="SAM" id="Phobius"/>
    </source>
</evidence>
<dbReference type="InterPro" id="IPR022134">
    <property type="entry name" value="DUF3667"/>
</dbReference>
<keyword evidence="1" id="KW-1133">Transmembrane helix</keyword>
<dbReference type="KEGG" id="fuv:JR347_16315"/>
<evidence type="ECO:0000313" key="2">
    <source>
        <dbReference type="EMBL" id="QSE97136.1"/>
    </source>
</evidence>
<reference evidence="2" key="1">
    <citation type="submission" date="2021-02" db="EMBL/GenBank/DDBJ databases">
        <title>Fulvivirga sp. S481 isolated from sea water.</title>
        <authorList>
            <person name="Bae S.S."/>
            <person name="Baek K."/>
        </authorList>
    </citation>
    <scope>NUCLEOTIDE SEQUENCE</scope>
    <source>
        <strain evidence="2">S481</strain>
    </source>
</reference>
<keyword evidence="1" id="KW-0472">Membrane</keyword>
<feature type="transmembrane region" description="Helical" evidence="1">
    <location>
        <begin position="80"/>
        <end position="97"/>
    </location>
</feature>
<keyword evidence="1" id="KW-0812">Transmembrane</keyword>
<dbReference type="AlphaFoldDB" id="A0A975A0T5"/>
<protein>
    <submittedName>
        <fullName evidence="2">DUF3667 domain-containing protein</fullName>
    </submittedName>
</protein>
<feature type="transmembrane region" description="Helical" evidence="1">
    <location>
        <begin position="199"/>
        <end position="216"/>
    </location>
</feature>
<proteinExistence type="predicted"/>
<gene>
    <name evidence="2" type="ORF">JR347_16315</name>
</gene>
<keyword evidence="3" id="KW-1185">Reference proteome</keyword>
<dbReference type="Proteomes" id="UP000662783">
    <property type="component" value="Chromosome"/>
</dbReference>
<feature type="transmembrane region" description="Helical" evidence="1">
    <location>
        <begin position="228"/>
        <end position="250"/>
    </location>
</feature>
<feature type="transmembrane region" description="Helical" evidence="1">
    <location>
        <begin position="167"/>
        <end position="193"/>
    </location>
</feature>
<accession>A0A975A0T5</accession>
<dbReference type="Pfam" id="PF12412">
    <property type="entry name" value="DUF3667"/>
    <property type="match status" value="1"/>
</dbReference>
<dbReference type="EMBL" id="CP070608">
    <property type="protein sequence ID" value="QSE97136.1"/>
    <property type="molecule type" value="Genomic_DNA"/>
</dbReference>
<sequence length="251" mass="29527">MEPTNCINCGEELRGEYCHKCGNPVTNNRLTFKTVFQEFYQRVFGFDTKFSRTLIHLFTKPGRVVNTYINGNRTYYMGPVAYIFWMLTVFVLLMSAFEIDMRDLTQSTQELMAQDQKLTAKQEQLNEDLMNWISNNFRLMTFALFPVIAIPQLLFFRKKGFNYIEHLVVLVYSNAQVFVFSILSLFLLYYFAYSIQTEVALINFIFFAYVCSMTYAGNKWWNFFKGLFSYLVGYLLLIFVTGITVAIFYMS</sequence>
<organism evidence="2 3">
    <name type="scientific">Fulvivirga lutea</name>
    <dbReference type="NCBI Taxonomy" id="2810512"/>
    <lineage>
        <taxon>Bacteria</taxon>
        <taxon>Pseudomonadati</taxon>
        <taxon>Bacteroidota</taxon>
        <taxon>Cytophagia</taxon>
        <taxon>Cytophagales</taxon>
        <taxon>Fulvivirgaceae</taxon>
        <taxon>Fulvivirga</taxon>
    </lineage>
</organism>
<name>A0A975A0T5_9BACT</name>
<feature type="transmembrane region" description="Helical" evidence="1">
    <location>
        <begin position="137"/>
        <end position="155"/>
    </location>
</feature>
<evidence type="ECO:0000313" key="3">
    <source>
        <dbReference type="Proteomes" id="UP000662783"/>
    </source>
</evidence>
<dbReference type="RefSeq" id="WP_205721649.1">
    <property type="nucleotide sequence ID" value="NZ_CP070608.1"/>
</dbReference>